<dbReference type="EMBL" id="MFLY01000016">
    <property type="protein sequence ID" value="OGG73040.1"/>
    <property type="molecule type" value="Genomic_DNA"/>
</dbReference>
<dbReference type="AlphaFoldDB" id="A0A1F6EHC0"/>
<reference evidence="2 3" key="1">
    <citation type="journal article" date="2016" name="Nat. Commun.">
        <title>Thousands of microbial genomes shed light on interconnected biogeochemical processes in an aquifer system.</title>
        <authorList>
            <person name="Anantharaman K."/>
            <person name="Brown C.T."/>
            <person name="Hug L.A."/>
            <person name="Sharon I."/>
            <person name="Castelle C.J."/>
            <person name="Probst A.J."/>
            <person name="Thomas B.C."/>
            <person name="Singh A."/>
            <person name="Wilkins M.J."/>
            <person name="Karaoz U."/>
            <person name="Brodie E.L."/>
            <person name="Williams K.H."/>
            <person name="Hubbard S.S."/>
            <person name="Banfield J.F."/>
        </authorList>
    </citation>
    <scope>NUCLEOTIDE SEQUENCE [LARGE SCALE GENOMIC DNA]</scope>
</reference>
<dbReference type="GO" id="GO:0004519">
    <property type="term" value="F:endonuclease activity"/>
    <property type="evidence" value="ECO:0007669"/>
    <property type="project" value="InterPro"/>
</dbReference>
<dbReference type="GO" id="GO:0003676">
    <property type="term" value="F:nucleic acid binding"/>
    <property type="evidence" value="ECO:0007669"/>
    <property type="project" value="InterPro"/>
</dbReference>
<organism evidence="2 3">
    <name type="scientific">Candidatus Kaiserbacteria bacterium RIFCSPLOWO2_01_FULL_53_17</name>
    <dbReference type="NCBI Taxonomy" id="1798511"/>
    <lineage>
        <taxon>Bacteria</taxon>
        <taxon>Candidatus Kaiseribacteriota</taxon>
    </lineage>
</organism>
<dbReference type="InterPro" id="IPR003615">
    <property type="entry name" value="HNH_nuc"/>
</dbReference>
<dbReference type="InterPro" id="IPR002711">
    <property type="entry name" value="HNH"/>
</dbReference>
<dbReference type="CDD" id="cd00085">
    <property type="entry name" value="HNHc"/>
    <property type="match status" value="1"/>
</dbReference>
<dbReference type="Gene3D" id="1.10.30.50">
    <property type="match status" value="1"/>
</dbReference>
<evidence type="ECO:0000313" key="2">
    <source>
        <dbReference type="EMBL" id="OGG73040.1"/>
    </source>
</evidence>
<accession>A0A1F6EHC0</accession>
<evidence type="ECO:0000313" key="3">
    <source>
        <dbReference type="Proteomes" id="UP000177306"/>
    </source>
</evidence>
<proteinExistence type="predicted"/>
<name>A0A1F6EHC0_9BACT</name>
<gene>
    <name evidence="2" type="ORF">A3A38_01040</name>
</gene>
<protein>
    <recommendedName>
        <fullName evidence="1">HNH nuclease domain-containing protein</fullName>
    </recommendedName>
</protein>
<dbReference type="SMART" id="SM00507">
    <property type="entry name" value="HNHc"/>
    <property type="match status" value="1"/>
</dbReference>
<dbReference type="Proteomes" id="UP000177306">
    <property type="component" value="Unassembled WGS sequence"/>
</dbReference>
<sequence length="123" mass="14232">MKEKRTYADRREYLIRAVSDRRRKLKGMAIEYKGGKCQICGYSKYQGALDLHHIDPREKDFALGQKGYTRSWVKIREELDKCILLCATCHREVEAGITQLPEGIQECKRGELLEVLVRKTADG</sequence>
<comment type="caution">
    <text evidence="2">The sequence shown here is derived from an EMBL/GenBank/DDBJ whole genome shotgun (WGS) entry which is preliminary data.</text>
</comment>
<evidence type="ECO:0000259" key="1">
    <source>
        <dbReference type="SMART" id="SM00507"/>
    </source>
</evidence>
<dbReference type="GO" id="GO:0008270">
    <property type="term" value="F:zinc ion binding"/>
    <property type="evidence" value="ECO:0007669"/>
    <property type="project" value="InterPro"/>
</dbReference>
<dbReference type="Pfam" id="PF01844">
    <property type="entry name" value="HNH"/>
    <property type="match status" value="1"/>
</dbReference>
<feature type="domain" description="HNH nuclease" evidence="1">
    <location>
        <begin position="24"/>
        <end position="91"/>
    </location>
</feature>